<name>A0A2U2MY37_9GAMM</name>
<dbReference type="AlphaFoldDB" id="A0A2U2MY37"/>
<gene>
    <name evidence="1" type="ORF">DEM34_15190</name>
</gene>
<dbReference type="InterPro" id="IPR018831">
    <property type="entry name" value="Uncharacterised_NKWYS"/>
</dbReference>
<comment type="caution">
    <text evidence="1">The sequence shown here is derived from an EMBL/GenBank/DDBJ whole genome shotgun (WGS) entry which is preliminary data.</text>
</comment>
<dbReference type="EMBL" id="QFFI01000028">
    <property type="protein sequence ID" value="PWG61703.1"/>
    <property type="molecule type" value="Genomic_DNA"/>
</dbReference>
<protein>
    <recommendedName>
        <fullName evidence="3">Capsular biosynthesis protein</fullName>
    </recommendedName>
</protein>
<accession>A0A2U2MY37</accession>
<organism evidence="1 2">
    <name type="scientific">Sediminicurvatus halobius</name>
    <dbReference type="NCBI Taxonomy" id="2182432"/>
    <lineage>
        <taxon>Bacteria</taxon>
        <taxon>Pseudomonadati</taxon>
        <taxon>Pseudomonadota</taxon>
        <taxon>Gammaproteobacteria</taxon>
        <taxon>Chromatiales</taxon>
        <taxon>Ectothiorhodospiraceae</taxon>
        <taxon>Sediminicurvatus</taxon>
    </lineage>
</organism>
<reference evidence="1 2" key="1">
    <citation type="submission" date="2018-05" db="EMBL/GenBank/DDBJ databases">
        <title>Spiribacter halobius sp. nov., a moderately halophilic bacterium isolated from marine solar saltern.</title>
        <authorList>
            <person name="Zheng W.-S."/>
            <person name="Lu D.-C."/>
            <person name="Du Z.-J."/>
        </authorList>
    </citation>
    <scope>NUCLEOTIDE SEQUENCE [LARGE SCALE GENOMIC DNA]</scope>
    <source>
        <strain evidence="1 2">E85</strain>
    </source>
</reference>
<evidence type="ECO:0000313" key="2">
    <source>
        <dbReference type="Proteomes" id="UP000245474"/>
    </source>
</evidence>
<dbReference type="Proteomes" id="UP000245474">
    <property type="component" value="Unassembled WGS sequence"/>
</dbReference>
<dbReference type="Pfam" id="PF10364">
    <property type="entry name" value="NKWYS"/>
    <property type="match status" value="1"/>
</dbReference>
<evidence type="ECO:0000313" key="1">
    <source>
        <dbReference type="EMBL" id="PWG61703.1"/>
    </source>
</evidence>
<proteinExistence type="predicted"/>
<sequence length="305" mass="36051">MIKGERMLHSLRRWLYQYETLRKNRRTLQDVRAHLEQGSDLLIVHQMGRAASMTVTSTLRAAGVPGPVLHSHWMNPASVAHREAHLRRRGLKPSRFPLNVRMSQLLSREAAQRLERHRWRLVSVVRDPIARNVSVFFLSIDDFLPDFHRRYAAGEISHGEIRRVFLERFPHDQPLRWFDEEVRDVFGIDVFAAPPLDESGYDVLRNEVADLLVIKVERLADCFRAAFRDFLGIEVPELVNTHVTERDERFYMYRDFVRDVRLPREYVDRMYESRYARHFYTDAEREAFRRKWLGEPAARAVEAGA</sequence>
<evidence type="ECO:0008006" key="3">
    <source>
        <dbReference type="Google" id="ProtNLM"/>
    </source>
</evidence>
<keyword evidence="2" id="KW-1185">Reference proteome</keyword>